<comment type="cofactor">
    <cofactor evidence="1">
        <name>Zn(2+)</name>
        <dbReference type="ChEBI" id="CHEBI:29105"/>
    </cofactor>
</comment>
<accession>A0A532V974</accession>
<evidence type="ECO:0000256" key="7">
    <source>
        <dbReference type="ARBA" id="ARBA00022833"/>
    </source>
</evidence>
<dbReference type="Proteomes" id="UP000317778">
    <property type="component" value="Unassembled WGS sequence"/>
</dbReference>
<evidence type="ECO:0000313" key="11">
    <source>
        <dbReference type="EMBL" id="TKJ43726.1"/>
    </source>
</evidence>
<keyword evidence="6" id="KW-0479">Metal-binding</keyword>
<dbReference type="PANTHER" id="PTHR12589">
    <property type="entry name" value="PYRUVOYL TETRAHYDROBIOPTERIN SYNTHASE"/>
    <property type="match status" value="1"/>
</dbReference>
<dbReference type="Pfam" id="PF01242">
    <property type="entry name" value="PTPS"/>
    <property type="match status" value="1"/>
</dbReference>
<dbReference type="InterPro" id="IPR007115">
    <property type="entry name" value="6-PTP_synth/QueD"/>
</dbReference>
<dbReference type="GO" id="GO:0070497">
    <property type="term" value="F:6-carboxytetrahydropterin synthase activity"/>
    <property type="evidence" value="ECO:0007669"/>
    <property type="project" value="UniProtKB-EC"/>
</dbReference>
<keyword evidence="7" id="KW-0862">Zinc</keyword>
<dbReference type="UniPathway" id="UPA00391"/>
<dbReference type="Gene3D" id="3.30.479.10">
    <property type="entry name" value="6-pyruvoyl tetrahydropterin synthase/QueD"/>
    <property type="match status" value="1"/>
</dbReference>
<dbReference type="EMBL" id="NJBO01000003">
    <property type="protein sequence ID" value="TKJ43726.1"/>
    <property type="molecule type" value="Genomic_DNA"/>
</dbReference>
<comment type="similarity">
    <text evidence="3">Belongs to the PTPS family. QueD subfamily.</text>
</comment>
<comment type="catalytic activity">
    <reaction evidence="10">
        <text>7,8-dihydroneopterin 3'-triphosphate + H2O = 6-carboxy-5,6,7,8-tetrahydropterin + triphosphate + acetaldehyde + 2 H(+)</text>
        <dbReference type="Rhea" id="RHEA:27966"/>
        <dbReference type="ChEBI" id="CHEBI:15343"/>
        <dbReference type="ChEBI" id="CHEBI:15377"/>
        <dbReference type="ChEBI" id="CHEBI:15378"/>
        <dbReference type="ChEBI" id="CHEBI:18036"/>
        <dbReference type="ChEBI" id="CHEBI:58462"/>
        <dbReference type="ChEBI" id="CHEBI:61032"/>
        <dbReference type="EC" id="4.1.2.50"/>
    </reaction>
</comment>
<comment type="pathway">
    <text evidence="2">Purine metabolism; 7-cyano-7-deazaguanine biosynthesis.</text>
</comment>
<dbReference type="GO" id="GO:0046872">
    <property type="term" value="F:metal ion binding"/>
    <property type="evidence" value="ECO:0007669"/>
    <property type="project" value="UniProtKB-KW"/>
</dbReference>
<keyword evidence="8" id="KW-0456">Lyase</keyword>
<evidence type="ECO:0000256" key="9">
    <source>
        <dbReference type="ARBA" id="ARBA00031449"/>
    </source>
</evidence>
<dbReference type="AlphaFoldDB" id="A0A532V974"/>
<evidence type="ECO:0000256" key="3">
    <source>
        <dbReference type="ARBA" id="ARBA00008900"/>
    </source>
</evidence>
<organism evidence="11 12">
    <name type="scientific">candidate division TA06 bacterium B3_TA06</name>
    <dbReference type="NCBI Taxonomy" id="2012487"/>
    <lineage>
        <taxon>Bacteria</taxon>
        <taxon>Bacteria division TA06</taxon>
    </lineage>
</organism>
<reference evidence="11 12" key="1">
    <citation type="submission" date="2017-06" db="EMBL/GenBank/DDBJ databases">
        <title>Novel microbial phyla capable of carbon fixation and sulfur reduction in deep-sea sediments.</title>
        <authorList>
            <person name="Huang J."/>
            <person name="Baker B."/>
            <person name="Wang Y."/>
        </authorList>
    </citation>
    <scope>NUCLEOTIDE SEQUENCE [LARGE SCALE GENOMIC DNA]</scope>
    <source>
        <strain evidence="11">B3_TA06</strain>
    </source>
</reference>
<evidence type="ECO:0000256" key="4">
    <source>
        <dbReference type="ARBA" id="ARBA00012982"/>
    </source>
</evidence>
<dbReference type="PANTHER" id="PTHR12589:SF7">
    <property type="entry name" value="6-PYRUVOYL TETRAHYDROBIOPTERIN SYNTHASE"/>
    <property type="match status" value="1"/>
</dbReference>
<gene>
    <name evidence="11" type="ORF">CEE36_03300</name>
</gene>
<proteinExistence type="inferred from homology"/>
<protein>
    <recommendedName>
        <fullName evidence="5">6-carboxy-5,6,7,8-tetrahydropterin synthase</fullName>
        <ecNumber evidence="4">4.1.2.50</ecNumber>
    </recommendedName>
    <alternativeName>
        <fullName evidence="9">Queuosine biosynthesis protein QueD</fullName>
    </alternativeName>
</protein>
<evidence type="ECO:0000256" key="1">
    <source>
        <dbReference type="ARBA" id="ARBA00001947"/>
    </source>
</evidence>
<dbReference type="SUPFAM" id="SSF55620">
    <property type="entry name" value="Tetrahydrobiopterin biosynthesis enzymes-like"/>
    <property type="match status" value="1"/>
</dbReference>
<dbReference type="EC" id="4.1.2.50" evidence="4"/>
<evidence type="ECO:0000313" key="12">
    <source>
        <dbReference type="Proteomes" id="UP000317778"/>
    </source>
</evidence>
<evidence type="ECO:0000256" key="10">
    <source>
        <dbReference type="ARBA" id="ARBA00048807"/>
    </source>
</evidence>
<comment type="caution">
    <text evidence="11">The sequence shown here is derived from an EMBL/GenBank/DDBJ whole genome shotgun (WGS) entry which is preliminary data.</text>
</comment>
<evidence type="ECO:0000256" key="5">
    <source>
        <dbReference type="ARBA" id="ARBA00018141"/>
    </source>
</evidence>
<evidence type="ECO:0000256" key="8">
    <source>
        <dbReference type="ARBA" id="ARBA00023239"/>
    </source>
</evidence>
<evidence type="ECO:0000256" key="2">
    <source>
        <dbReference type="ARBA" id="ARBA00005061"/>
    </source>
</evidence>
<name>A0A532V974_UNCT6</name>
<dbReference type="InterPro" id="IPR038418">
    <property type="entry name" value="6-PTP_synth/QueD_sf"/>
</dbReference>
<sequence length="121" mass="13417">MFETQVRVPLSFSHRLEGFGSESQKVHEHTWDVAVTLATAALDQRGASVDFVGLKKDLAELLEPYQGKLLNDCEAFSNMQPTAEHIAIWVAENLVKTYPGLIRAVTVGTGEEWARFILEGS</sequence>
<evidence type="ECO:0000256" key="6">
    <source>
        <dbReference type="ARBA" id="ARBA00022723"/>
    </source>
</evidence>